<evidence type="ECO:0000313" key="3">
    <source>
        <dbReference type="Proteomes" id="UP000233837"/>
    </source>
</evidence>
<feature type="region of interest" description="Disordered" evidence="1">
    <location>
        <begin position="22"/>
        <end position="67"/>
    </location>
</feature>
<dbReference type="AlphaFoldDB" id="A0A2I0VR43"/>
<name>A0A2I0VR43_9ASPA</name>
<feature type="compositionally biased region" description="Polar residues" evidence="1">
    <location>
        <begin position="26"/>
        <end position="40"/>
    </location>
</feature>
<reference evidence="2 3" key="2">
    <citation type="journal article" date="2017" name="Nature">
        <title>The Apostasia genome and the evolution of orchids.</title>
        <authorList>
            <person name="Zhang G.Q."/>
            <person name="Liu K.W."/>
            <person name="Li Z."/>
            <person name="Lohaus R."/>
            <person name="Hsiao Y.Y."/>
            <person name="Niu S.C."/>
            <person name="Wang J.Y."/>
            <person name="Lin Y.C."/>
            <person name="Xu Q."/>
            <person name="Chen L.J."/>
            <person name="Yoshida K."/>
            <person name="Fujiwara S."/>
            <person name="Wang Z.W."/>
            <person name="Zhang Y.Q."/>
            <person name="Mitsuda N."/>
            <person name="Wang M."/>
            <person name="Liu G.H."/>
            <person name="Pecoraro L."/>
            <person name="Huang H.X."/>
            <person name="Xiao X.J."/>
            <person name="Lin M."/>
            <person name="Wu X.Y."/>
            <person name="Wu W.L."/>
            <person name="Chen Y.Y."/>
            <person name="Chang S.B."/>
            <person name="Sakamoto S."/>
            <person name="Ohme-Takagi M."/>
            <person name="Yagi M."/>
            <person name="Zeng S.J."/>
            <person name="Shen C.Y."/>
            <person name="Yeh C.M."/>
            <person name="Luo Y.B."/>
            <person name="Tsai W.C."/>
            <person name="Van de Peer Y."/>
            <person name="Liu Z.J."/>
        </authorList>
    </citation>
    <scope>NUCLEOTIDE SEQUENCE [LARGE SCALE GENOMIC DNA]</scope>
    <source>
        <tissue evidence="2">The whole plant</tissue>
    </source>
</reference>
<keyword evidence="3" id="KW-1185">Reference proteome</keyword>
<evidence type="ECO:0000313" key="2">
    <source>
        <dbReference type="EMBL" id="PKU65878.1"/>
    </source>
</evidence>
<evidence type="ECO:0000256" key="1">
    <source>
        <dbReference type="SAM" id="MobiDB-lite"/>
    </source>
</evidence>
<accession>A0A2I0VR43</accession>
<feature type="compositionally biased region" description="Polar residues" evidence="1">
    <location>
        <begin position="50"/>
        <end position="67"/>
    </location>
</feature>
<dbReference type="Proteomes" id="UP000233837">
    <property type="component" value="Unassembled WGS sequence"/>
</dbReference>
<proteinExistence type="predicted"/>
<organism evidence="2 3">
    <name type="scientific">Dendrobium catenatum</name>
    <dbReference type="NCBI Taxonomy" id="906689"/>
    <lineage>
        <taxon>Eukaryota</taxon>
        <taxon>Viridiplantae</taxon>
        <taxon>Streptophyta</taxon>
        <taxon>Embryophyta</taxon>
        <taxon>Tracheophyta</taxon>
        <taxon>Spermatophyta</taxon>
        <taxon>Magnoliopsida</taxon>
        <taxon>Liliopsida</taxon>
        <taxon>Asparagales</taxon>
        <taxon>Orchidaceae</taxon>
        <taxon>Epidendroideae</taxon>
        <taxon>Malaxideae</taxon>
        <taxon>Dendrobiinae</taxon>
        <taxon>Dendrobium</taxon>
    </lineage>
</organism>
<dbReference type="EMBL" id="KZ503304">
    <property type="protein sequence ID" value="PKU65878.1"/>
    <property type="molecule type" value="Genomic_DNA"/>
</dbReference>
<feature type="compositionally biased region" description="Basic and acidic residues" evidence="1">
    <location>
        <begin position="93"/>
        <end position="109"/>
    </location>
</feature>
<sequence length="109" mass="12291">MVANKPNRSDGKHIRFIIARAKYPSHTIQTNESQSQLQSKNARHPKKDNQNPQPTPKDSTQTETNATKLFGFPATTLSPTQGTIFFHKIPSRQIEKHPTNKNVEHSSTC</sequence>
<feature type="region of interest" description="Disordered" evidence="1">
    <location>
        <begin position="89"/>
        <end position="109"/>
    </location>
</feature>
<protein>
    <submittedName>
        <fullName evidence="2">Uncharacterized protein</fullName>
    </submittedName>
</protein>
<gene>
    <name evidence="2" type="ORF">MA16_Dca009207</name>
</gene>
<reference evidence="2 3" key="1">
    <citation type="journal article" date="2016" name="Sci. Rep.">
        <title>The Dendrobium catenatum Lindl. genome sequence provides insights into polysaccharide synthase, floral development and adaptive evolution.</title>
        <authorList>
            <person name="Zhang G.Q."/>
            <person name="Xu Q."/>
            <person name="Bian C."/>
            <person name="Tsai W.C."/>
            <person name="Yeh C.M."/>
            <person name="Liu K.W."/>
            <person name="Yoshida K."/>
            <person name="Zhang L.S."/>
            <person name="Chang S.B."/>
            <person name="Chen F."/>
            <person name="Shi Y."/>
            <person name="Su Y.Y."/>
            <person name="Zhang Y.Q."/>
            <person name="Chen L.J."/>
            <person name="Yin Y."/>
            <person name="Lin M."/>
            <person name="Huang H."/>
            <person name="Deng H."/>
            <person name="Wang Z.W."/>
            <person name="Zhu S.L."/>
            <person name="Zhao X."/>
            <person name="Deng C."/>
            <person name="Niu S.C."/>
            <person name="Huang J."/>
            <person name="Wang M."/>
            <person name="Liu G.H."/>
            <person name="Yang H.J."/>
            <person name="Xiao X.J."/>
            <person name="Hsiao Y.Y."/>
            <person name="Wu W.L."/>
            <person name="Chen Y.Y."/>
            <person name="Mitsuda N."/>
            <person name="Ohme-Takagi M."/>
            <person name="Luo Y.B."/>
            <person name="Van de Peer Y."/>
            <person name="Liu Z.J."/>
        </authorList>
    </citation>
    <scope>NUCLEOTIDE SEQUENCE [LARGE SCALE GENOMIC DNA]</scope>
    <source>
        <tissue evidence="2">The whole plant</tissue>
    </source>
</reference>